<reference evidence="3" key="1">
    <citation type="journal article" date="2019" name="Int. J. Syst. Evol. Microbiol.">
        <title>The Global Catalogue of Microorganisms (GCM) 10K type strain sequencing project: providing services to taxonomists for standard genome sequencing and annotation.</title>
        <authorList>
            <consortium name="The Broad Institute Genomics Platform"/>
            <consortium name="The Broad Institute Genome Sequencing Center for Infectious Disease"/>
            <person name="Wu L."/>
            <person name="Ma J."/>
        </authorList>
    </citation>
    <scope>NUCLEOTIDE SEQUENCE [LARGE SCALE GENOMIC DNA]</scope>
    <source>
        <strain evidence="3">JCM 12140</strain>
    </source>
</reference>
<organism evidence="2 3">
    <name type="scientific">Curtobacterium herbarum</name>
    <dbReference type="NCBI Taxonomy" id="150122"/>
    <lineage>
        <taxon>Bacteria</taxon>
        <taxon>Bacillati</taxon>
        <taxon>Actinomycetota</taxon>
        <taxon>Actinomycetes</taxon>
        <taxon>Micrococcales</taxon>
        <taxon>Microbacteriaceae</taxon>
        <taxon>Curtobacterium</taxon>
    </lineage>
</organism>
<accession>A0ABP4K4U2</accession>
<keyword evidence="3" id="KW-1185">Reference proteome</keyword>
<dbReference type="Proteomes" id="UP001501742">
    <property type="component" value="Unassembled WGS sequence"/>
</dbReference>
<evidence type="ECO:0000259" key="1">
    <source>
        <dbReference type="Pfam" id="PF13338"/>
    </source>
</evidence>
<dbReference type="InterPro" id="IPR025159">
    <property type="entry name" value="AbiEi_N"/>
</dbReference>
<dbReference type="Pfam" id="PF13338">
    <property type="entry name" value="AbiEi_4"/>
    <property type="match status" value="1"/>
</dbReference>
<sequence>MAGAVTGRLAEVATQRWGLVTTAQAAAVDVGRNALTRLTSTGVLVRVAQGVYRMAGAPELEHEAIYATWLALGGATRPATGADVPAVVAAGVTATVLHNIGDFSLEQSDFIVPTRRATRLPARLRVRALTSAEVTFAESVPTLTVERTIADLVGLSTDRSLVVDTLASAHEQGKFSRPRQLAQYLDPLARGSGFRDGSEFAADLLARASIDRPITDA</sequence>
<dbReference type="EMBL" id="BAAAJX010000010">
    <property type="protein sequence ID" value="GAA1493804.1"/>
    <property type="molecule type" value="Genomic_DNA"/>
</dbReference>
<protein>
    <recommendedName>
        <fullName evidence="1">AbiEi antitoxin N-terminal domain-containing protein</fullName>
    </recommendedName>
</protein>
<name>A0ABP4K4U2_9MICO</name>
<comment type="caution">
    <text evidence="2">The sequence shown here is derived from an EMBL/GenBank/DDBJ whole genome shotgun (WGS) entry which is preliminary data.</text>
</comment>
<dbReference type="RefSeq" id="WP_204610057.1">
    <property type="nucleotide sequence ID" value="NZ_BAAAJX010000010.1"/>
</dbReference>
<proteinExistence type="predicted"/>
<gene>
    <name evidence="2" type="ORF">GCM10009627_21500</name>
</gene>
<evidence type="ECO:0000313" key="3">
    <source>
        <dbReference type="Proteomes" id="UP001501742"/>
    </source>
</evidence>
<feature type="domain" description="AbiEi antitoxin N-terminal" evidence="1">
    <location>
        <begin position="8"/>
        <end position="54"/>
    </location>
</feature>
<evidence type="ECO:0000313" key="2">
    <source>
        <dbReference type="EMBL" id="GAA1493804.1"/>
    </source>
</evidence>